<dbReference type="InterPro" id="IPR000210">
    <property type="entry name" value="BTB/POZ_dom"/>
</dbReference>
<dbReference type="AlphaFoldDB" id="A0AAV5ATB7"/>
<reference evidence="3" key="1">
    <citation type="submission" date="2021-10" db="EMBL/GenBank/DDBJ databases">
        <title>De novo Genome Assembly of Clathrus columnatus (Basidiomycota, Fungi) Using Illumina and Nanopore Sequence Data.</title>
        <authorList>
            <person name="Ogiso-Tanaka E."/>
            <person name="Itagaki H."/>
            <person name="Hosoya T."/>
            <person name="Hosaka K."/>
        </authorList>
    </citation>
    <scope>NUCLEOTIDE SEQUENCE</scope>
    <source>
        <strain evidence="3">MO-923</strain>
    </source>
</reference>
<organism evidence="3 4">
    <name type="scientific">Clathrus columnatus</name>
    <dbReference type="NCBI Taxonomy" id="1419009"/>
    <lineage>
        <taxon>Eukaryota</taxon>
        <taxon>Fungi</taxon>
        <taxon>Dikarya</taxon>
        <taxon>Basidiomycota</taxon>
        <taxon>Agaricomycotina</taxon>
        <taxon>Agaricomycetes</taxon>
        <taxon>Phallomycetidae</taxon>
        <taxon>Phallales</taxon>
        <taxon>Clathraceae</taxon>
        <taxon>Clathrus</taxon>
    </lineage>
</organism>
<dbReference type="PROSITE" id="PS50097">
    <property type="entry name" value="BTB"/>
    <property type="match status" value="1"/>
</dbReference>
<keyword evidence="4" id="KW-1185">Reference proteome</keyword>
<dbReference type="Proteomes" id="UP001050691">
    <property type="component" value="Unassembled WGS sequence"/>
</dbReference>
<feature type="domain" description="BTB" evidence="2">
    <location>
        <begin position="86"/>
        <end position="162"/>
    </location>
</feature>
<comment type="caution">
    <text evidence="3">The sequence shown here is derived from an EMBL/GenBank/DDBJ whole genome shotgun (WGS) entry which is preliminary data.</text>
</comment>
<accession>A0AAV5ATB7</accession>
<proteinExistence type="predicted"/>
<dbReference type="EMBL" id="BPWL01000011">
    <property type="protein sequence ID" value="GJJ15883.1"/>
    <property type="molecule type" value="Genomic_DNA"/>
</dbReference>
<evidence type="ECO:0000313" key="4">
    <source>
        <dbReference type="Proteomes" id="UP001050691"/>
    </source>
</evidence>
<dbReference type="CDD" id="cd18186">
    <property type="entry name" value="BTB_POZ_ZBTB_KLHL-like"/>
    <property type="match status" value="1"/>
</dbReference>
<feature type="region of interest" description="Disordered" evidence="1">
    <location>
        <begin position="31"/>
        <end position="66"/>
    </location>
</feature>
<dbReference type="SMART" id="SM00225">
    <property type="entry name" value="BTB"/>
    <property type="match status" value="1"/>
</dbReference>
<dbReference type="Pfam" id="PF00651">
    <property type="entry name" value="BTB"/>
    <property type="match status" value="1"/>
</dbReference>
<evidence type="ECO:0000259" key="2">
    <source>
        <dbReference type="PROSITE" id="PS50097"/>
    </source>
</evidence>
<evidence type="ECO:0000256" key="1">
    <source>
        <dbReference type="SAM" id="MobiDB-lite"/>
    </source>
</evidence>
<dbReference type="SUPFAM" id="SSF54695">
    <property type="entry name" value="POZ domain"/>
    <property type="match status" value="1"/>
</dbReference>
<name>A0AAV5ATB7_9AGAM</name>
<dbReference type="InterPro" id="IPR011333">
    <property type="entry name" value="SKP1/BTB/POZ_sf"/>
</dbReference>
<protein>
    <recommendedName>
        <fullName evidence="2">BTB domain-containing protein</fullName>
    </recommendedName>
</protein>
<dbReference type="Gene3D" id="3.30.710.10">
    <property type="entry name" value="Potassium Channel Kv1.1, Chain A"/>
    <property type="match status" value="1"/>
</dbReference>
<evidence type="ECO:0000313" key="3">
    <source>
        <dbReference type="EMBL" id="GJJ15883.1"/>
    </source>
</evidence>
<gene>
    <name evidence="3" type="ORF">Clacol_010161</name>
</gene>
<sequence>MSYLPSTSSLLRSPMANKVVCVQGKERIAPNPPQFGIGGLVPAPQDSGRTSSHSTEHLGSYERGPPLAVDLPKPIFSGSPMWHDSGDVLLHVHDRGTEYKFRVHQFILSMHSLVFRDMFQLGTQSKQNVLVNDLPVIPLMDPVEDVCFLLSAFYNGIEDIRESHDLDAALAVLRLSHKYQAERLYKAVLGLLLESWPLNRTDYFTMHPEQRQRVASSIKLIKTARAIQCPALLPTAFYELATIPTEQWTEHEENLLASLSSEDLRSLFLGKKRMLNRYKVFTSKLLDEHSPNPYGNCRCCNRRQIILKLRAELGVAFLDGTPDLEKSSALRSFGDIGCVKCVNCEGWLFSLLRALEVDIWENIPVDFNLYRVEKVEYASLRRCRAFR</sequence>